<evidence type="ECO:0000256" key="1">
    <source>
        <dbReference type="SAM" id="MobiDB-lite"/>
    </source>
</evidence>
<dbReference type="GO" id="GO:0046983">
    <property type="term" value="F:protein dimerization activity"/>
    <property type="evidence" value="ECO:0007669"/>
    <property type="project" value="InterPro"/>
</dbReference>
<dbReference type="InterPro" id="IPR011598">
    <property type="entry name" value="bHLH_dom"/>
</dbReference>
<feature type="region of interest" description="Disordered" evidence="1">
    <location>
        <begin position="704"/>
        <end position="762"/>
    </location>
</feature>
<feature type="compositionally biased region" description="Low complexity" evidence="1">
    <location>
        <begin position="300"/>
        <end position="310"/>
    </location>
</feature>
<organism evidence="3 4">
    <name type="scientific">Penicillium ucsense</name>
    <dbReference type="NCBI Taxonomy" id="2839758"/>
    <lineage>
        <taxon>Eukaryota</taxon>
        <taxon>Fungi</taxon>
        <taxon>Dikarya</taxon>
        <taxon>Ascomycota</taxon>
        <taxon>Pezizomycotina</taxon>
        <taxon>Eurotiomycetes</taxon>
        <taxon>Eurotiomycetidae</taxon>
        <taxon>Eurotiales</taxon>
        <taxon>Aspergillaceae</taxon>
        <taxon>Penicillium</taxon>
    </lineage>
</organism>
<proteinExistence type="predicted"/>
<dbReference type="InterPro" id="IPR036638">
    <property type="entry name" value="HLH_DNA-bd_sf"/>
</dbReference>
<evidence type="ECO:0000259" key="2">
    <source>
        <dbReference type="PROSITE" id="PS50888"/>
    </source>
</evidence>
<dbReference type="SMART" id="SM00353">
    <property type="entry name" value="HLH"/>
    <property type="match status" value="1"/>
</dbReference>
<feature type="compositionally biased region" description="Polar residues" evidence="1">
    <location>
        <begin position="537"/>
        <end position="554"/>
    </location>
</feature>
<dbReference type="AlphaFoldDB" id="A0A8J8VVL2"/>
<feature type="compositionally biased region" description="Polar residues" evidence="1">
    <location>
        <begin position="436"/>
        <end position="450"/>
    </location>
</feature>
<dbReference type="OrthoDB" id="5344169at2759"/>
<dbReference type="EMBL" id="WIWV01000249">
    <property type="protein sequence ID" value="KAF7712096.1"/>
    <property type="molecule type" value="Genomic_DNA"/>
</dbReference>
<evidence type="ECO:0000313" key="3">
    <source>
        <dbReference type="EMBL" id="KAF7712096.1"/>
    </source>
</evidence>
<feature type="compositionally biased region" description="Polar residues" evidence="1">
    <location>
        <begin position="360"/>
        <end position="373"/>
    </location>
</feature>
<feature type="compositionally biased region" description="Polar residues" evidence="1">
    <location>
        <begin position="708"/>
        <end position="721"/>
    </location>
</feature>
<evidence type="ECO:0000313" key="4">
    <source>
        <dbReference type="Proteomes" id="UP000631181"/>
    </source>
</evidence>
<dbReference type="Pfam" id="PF00010">
    <property type="entry name" value="HLH"/>
    <property type="match status" value="1"/>
</dbReference>
<feature type="compositionally biased region" description="Pro residues" evidence="1">
    <location>
        <begin position="376"/>
        <end position="389"/>
    </location>
</feature>
<feature type="domain" description="BHLH" evidence="2">
    <location>
        <begin position="613"/>
        <end position="689"/>
    </location>
</feature>
<protein>
    <submittedName>
        <fullName evidence="3">Phosphorus acquisition-controlling protein</fullName>
    </submittedName>
</protein>
<dbReference type="Proteomes" id="UP000631181">
    <property type="component" value="Unassembled WGS sequence"/>
</dbReference>
<feature type="region of interest" description="Disordered" evidence="1">
    <location>
        <begin position="356"/>
        <end position="570"/>
    </location>
</feature>
<reference evidence="3" key="1">
    <citation type="journal article" date="2020" name="Front. Microbiol.">
        <title>Gene regulatory networks of Penicillium echinulatum 2HH and Penicillium oxalicum 114-2 inferred by a computational biology approach.</title>
        <authorList>
            <person name="Lenz A.R."/>
            <person name="Galan-Vasquez E."/>
            <person name="Balbinot E."/>
            <person name="De Abreu F.P."/>
            <person name="De Oliveira N.S."/>
            <person name="Da Rosa L.O."/>
            <person name="De Avila E Silva S."/>
            <person name="Camassola M."/>
            <person name="Dillon A.J.P."/>
            <person name="Perez-Rueda E."/>
        </authorList>
    </citation>
    <scope>NUCLEOTIDE SEQUENCE</scope>
    <source>
        <strain evidence="3">S1M29</strain>
    </source>
</reference>
<accession>A0A8J8VVL2</accession>
<name>A0A8J8VVL2_9EURO</name>
<keyword evidence="4" id="KW-1185">Reference proteome</keyword>
<feature type="region of interest" description="Disordered" evidence="1">
    <location>
        <begin position="66"/>
        <end position="181"/>
    </location>
</feature>
<sequence length="762" mass="82918">MNHQPAMTWPEQIHDNQLITAPGDDEFSNFLEFNMQFTDLDGHGPSQQQHSIMPTTTTADQAMISDPRSHPQFTSPMEGLTMDFNGHPSMQSAMQQQQQQQQQQQPSVPQQPGPLPYSTPAMTPGFCAQDTSSHHQQSQMMSHQPSQQQQHQQPQSNLPNQQYMHQNPQMIPPTPNSIEMHGNAARYPQRVDDHSDMYDRYSRINEEQALYTPLVSPAMTPLESQFRLPEYTIPGEYFTPLTSPALEAQHSHSSTSGFPFHARQVSDVGFVPTTAEVNPLSGISAPSSPSILRKTRRRPSAASSRLAGRASKSRQSPHIRAQTTQTQRMRGKPFAAGSEDLYGHMASEMGKLPNHDVRSLQESSNEGSGQDSVSPEPLPDSLMPPPAVPPSRKSPAILPQLQPHLPSQTQQQKPQQEQQKQLPGAAATPATLMRLQRSQHAQESSDQLMGQAQLEVPDEIMEDISLPEAAQPRPKIGRIDTAVRTTASPSISAHGTPSIEPRSNPSADRKPVSVAPSPRTLAMPSPSGPLPKRSDPSRASISTRKRPSVSSTHASPLLRPKISPSIQPLVRGSDGLSQDALYLASKSNYQHILDGTLPSGVSYPETLAENLSSKRTNHKLAEQGRRNRINNALKEIESLIPPEFIQMRQAKEAAMSGVKPGEKDKDKPANQAISKASAVEMAIDYIKALKKTLEETSSKLIAAESKLNGGNQDDTPRSSSPAIPVVDKTSAEAPAAETTTTTTATTTTTVNGVGSDSSADTN</sequence>
<gene>
    <name evidence="3" type="ORF">PECM_003997</name>
</gene>
<dbReference type="PROSITE" id="PS50888">
    <property type="entry name" value="BHLH"/>
    <property type="match status" value="1"/>
</dbReference>
<feature type="compositionally biased region" description="Polar residues" evidence="1">
    <location>
        <begin position="750"/>
        <end position="762"/>
    </location>
</feature>
<dbReference type="Gene3D" id="4.10.280.10">
    <property type="entry name" value="Helix-loop-helix DNA-binding domain"/>
    <property type="match status" value="1"/>
</dbReference>
<feature type="compositionally biased region" description="Low complexity" evidence="1">
    <location>
        <begin position="134"/>
        <end position="156"/>
    </location>
</feature>
<feature type="compositionally biased region" description="Low complexity" evidence="1">
    <location>
        <begin position="408"/>
        <end position="421"/>
    </location>
</feature>
<feature type="compositionally biased region" description="Low complexity" evidence="1">
    <location>
        <begin position="731"/>
        <end position="749"/>
    </location>
</feature>
<feature type="compositionally biased region" description="Polar residues" evidence="1">
    <location>
        <begin position="157"/>
        <end position="169"/>
    </location>
</feature>
<feature type="compositionally biased region" description="Polar residues" evidence="1">
    <location>
        <begin position="483"/>
        <end position="506"/>
    </location>
</feature>
<comment type="caution">
    <text evidence="3">The sequence shown here is derived from an EMBL/GenBank/DDBJ whole genome shotgun (WGS) entry which is preliminary data.</text>
</comment>
<feature type="region of interest" description="Disordered" evidence="1">
    <location>
        <begin position="276"/>
        <end position="333"/>
    </location>
</feature>
<dbReference type="CDD" id="cd11392">
    <property type="entry name" value="bHLH_ScPHO4_like"/>
    <property type="match status" value="1"/>
</dbReference>
<dbReference type="SUPFAM" id="SSF47459">
    <property type="entry name" value="HLH, helix-loop-helix DNA-binding domain"/>
    <property type="match status" value="1"/>
</dbReference>
<feature type="compositionally biased region" description="Low complexity" evidence="1">
    <location>
        <begin position="88"/>
        <end position="108"/>
    </location>
</feature>